<name>A0A3A1UPU2_9BACL</name>
<reference evidence="2 3" key="1">
    <citation type="submission" date="2018-09" db="EMBL/GenBank/DDBJ databases">
        <title>Paenibacillus aracenensis nov. sp. isolated from a cave in southern Spain.</title>
        <authorList>
            <person name="Jurado V."/>
            <person name="Gutierrez-Patricio S."/>
            <person name="Gonzalez-Pimentel J.L."/>
            <person name="Miller A.Z."/>
            <person name="Laiz L."/>
            <person name="Saiz-Jimenez C."/>
        </authorList>
    </citation>
    <scope>NUCLEOTIDE SEQUENCE [LARGE SCALE GENOMIC DNA]</scope>
    <source>
        <strain evidence="2 3">DSM 22867</strain>
    </source>
</reference>
<dbReference type="InterPro" id="IPR015050">
    <property type="entry name" value="BofC_C"/>
</dbReference>
<dbReference type="InterPro" id="IPR038117">
    <property type="entry name" value="BofC_C_sf"/>
</dbReference>
<protein>
    <recommendedName>
        <fullName evidence="1">Bypass of forespore C C-terminal domain-containing protein</fullName>
    </recommendedName>
</protein>
<dbReference type="EMBL" id="QXQA01000014">
    <property type="protein sequence ID" value="RIX50559.1"/>
    <property type="molecule type" value="Genomic_DNA"/>
</dbReference>
<dbReference type="Pfam" id="PF08955">
    <property type="entry name" value="BofC_C"/>
    <property type="match status" value="1"/>
</dbReference>
<comment type="caution">
    <text evidence="2">The sequence shown here is derived from an EMBL/GenBank/DDBJ whole genome shotgun (WGS) entry which is preliminary data.</text>
</comment>
<gene>
    <name evidence="2" type="ORF">D3P08_19990</name>
</gene>
<evidence type="ECO:0000313" key="3">
    <source>
        <dbReference type="Proteomes" id="UP000266482"/>
    </source>
</evidence>
<accession>A0A3A1UPU2</accession>
<evidence type="ECO:0000313" key="2">
    <source>
        <dbReference type="EMBL" id="RIX50559.1"/>
    </source>
</evidence>
<dbReference type="Proteomes" id="UP000266482">
    <property type="component" value="Unassembled WGS sequence"/>
</dbReference>
<feature type="domain" description="Bypass of forespore C C-terminal" evidence="1">
    <location>
        <begin position="142"/>
        <end position="218"/>
    </location>
</feature>
<organism evidence="2 3">
    <name type="scientific">Paenibacillus nanensis</name>
    <dbReference type="NCBI Taxonomy" id="393251"/>
    <lineage>
        <taxon>Bacteria</taxon>
        <taxon>Bacillati</taxon>
        <taxon>Bacillota</taxon>
        <taxon>Bacilli</taxon>
        <taxon>Bacillales</taxon>
        <taxon>Paenibacillaceae</taxon>
        <taxon>Paenibacillus</taxon>
    </lineage>
</organism>
<proteinExistence type="predicted"/>
<evidence type="ECO:0000259" key="1">
    <source>
        <dbReference type="Pfam" id="PF08955"/>
    </source>
</evidence>
<keyword evidence="3" id="KW-1185">Reference proteome</keyword>
<dbReference type="AlphaFoldDB" id="A0A3A1UPU2"/>
<sequence length="233" mass="26546">MLNNYTYMEQTIRKMQVKGASSMMTFSLWKQLKRRLRRSRKPLWTLGAVAFWITASIGCGAAITAVPPVLYAKDQPSISEALANRTDAIPVILRRIYVCGEETESLGRLEGKGIVRLLMEHPEWSASLDRDGESVTVVEHIEDLSDYCKSHAYFGIDKNGNFSLFDGAPKEEKVLRTFFQLDIRFMESSLPDHQLEQLNQGIRVSDIDEYNSVLSTYSDYAMEPNEKAMKQAY</sequence>
<dbReference type="Gene3D" id="3.30.70.1740">
    <property type="entry name" value="Bypass-of-forespore C, C-terminal domain"/>
    <property type="match status" value="1"/>
</dbReference>